<dbReference type="SUPFAM" id="SSF53335">
    <property type="entry name" value="S-adenosyl-L-methionine-dependent methyltransferases"/>
    <property type="match status" value="1"/>
</dbReference>
<comment type="subcellular location">
    <subcellularLocation>
        <location evidence="1">Mitochondrion</location>
    </subcellularLocation>
</comment>
<dbReference type="Proteomes" id="UP001408356">
    <property type="component" value="Unassembled WGS sequence"/>
</dbReference>
<evidence type="ECO:0000256" key="11">
    <source>
        <dbReference type="PROSITE-ProRule" id="PRU01023"/>
    </source>
</evidence>
<keyword evidence="2" id="KW-0698">rRNA processing</keyword>
<sequence>MPALTKAQQKQVQAAEDSFNKTYAVQYGDERWQNSLRPALLAPTRYAVLLNHYEADTLPSTFTENDTRDLQLIEFPSSSGAMASESEAGPSEPQRLISYQRIFTAETAQSSTSEAPFPAPQAASATTALLMTHWNLDAASLLAVSILDPKPGDKVLDLCAAPGGKSLALAQLLRPLDYDPAAPSLSGGCLHSNEIDNARNKRLASNLQSYLPAPLIKNGEVKVLKLDGTEQNAAQTLPLGLGGYDKVLLDAPCSSERHVLHAHSKARQGGRVADEMASWRSGQSKKTAKIQAAILMTALRAVKVGGRVLYATCSLSNEENDAVIEKGQELVAKEKKKYGIRWDVAVRSGGLAEKGVERWAESTKYGWIVLPDHPSAGRWGPLFFAVLEKVAA</sequence>
<comment type="catalytic activity">
    <reaction evidence="10">
        <text>a cytidine in rRNA + S-adenosyl-L-methionine = a 5-methylcytidine in rRNA + S-adenosyl-L-homocysteine + H(+)</text>
        <dbReference type="Rhea" id="RHEA:61484"/>
        <dbReference type="Rhea" id="RHEA-COMP:15836"/>
        <dbReference type="Rhea" id="RHEA-COMP:15837"/>
        <dbReference type="ChEBI" id="CHEBI:15378"/>
        <dbReference type="ChEBI" id="CHEBI:57856"/>
        <dbReference type="ChEBI" id="CHEBI:59789"/>
        <dbReference type="ChEBI" id="CHEBI:74483"/>
        <dbReference type="ChEBI" id="CHEBI:82748"/>
    </reaction>
</comment>
<dbReference type="PROSITE" id="PS51686">
    <property type="entry name" value="SAM_MT_RSMB_NOP"/>
    <property type="match status" value="1"/>
</dbReference>
<keyword evidence="6 11" id="KW-0694">RNA-binding</keyword>
<gene>
    <name evidence="13" type="ORF">SUNI508_04699</name>
</gene>
<dbReference type="InterPro" id="IPR029063">
    <property type="entry name" value="SAM-dependent_MTases_sf"/>
</dbReference>
<accession>A0ABR2V612</accession>
<evidence type="ECO:0000256" key="5">
    <source>
        <dbReference type="ARBA" id="ARBA00022691"/>
    </source>
</evidence>
<evidence type="ECO:0000256" key="2">
    <source>
        <dbReference type="ARBA" id="ARBA00022552"/>
    </source>
</evidence>
<dbReference type="InterPro" id="IPR023267">
    <property type="entry name" value="RCMT"/>
</dbReference>
<feature type="binding site" evidence="11">
    <location>
        <position position="250"/>
    </location>
    <ligand>
        <name>S-adenosyl-L-methionine</name>
        <dbReference type="ChEBI" id="CHEBI:59789"/>
    </ligand>
</feature>
<evidence type="ECO:0000256" key="7">
    <source>
        <dbReference type="ARBA" id="ARBA00022946"/>
    </source>
</evidence>
<dbReference type="Pfam" id="PF01189">
    <property type="entry name" value="Methyltr_RsmB-F"/>
    <property type="match status" value="1"/>
</dbReference>
<keyword evidence="4 11" id="KW-0808">Transferase</keyword>
<feature type="binding site" evidence="11">
    <location>
        <position position="194"/>
    </location>
    <ligand>
        <name>S-adenosyl-L-methionine</name>
        <dbReference type="ChEBI" id="CHEBI:59789"/>
    </ligand>
</feature>
<evidence type="ECO:0000313" key="13">
    <source>
        <dbReference type="EMBL" id="KAK9422343.1"/>
    </source>
</evidence>
<dbReference type="PANTHER" id="PTHR22808:SF3">
    <property type="entry name" value="5-METHYLCYTOSINE RRNA METHYLTRANSFERASE NSUN4"/>
    <property type="match status" value="1"/>
</dbReference>
<organism evidence="13 14">
    <name type="scientific">Seiridium unicorne</name>
    <dbReference type="NCBI Taxonomy" id="138068"/>
    <lineage>
        <taxon>Eukaryota</taxon>
        <taxon>Fungi</taxon>
        <taxon>Dikarya</taxon>
        <taxon>Ascomycota</taxon>
        <taxon>Pezizomycotina</taxon>
        <taxon>Sordariomycetes</taxon>
        <taxon>Xylariomycetidae</taxon>
        <taxon>Amphisphaeriales</taxon>
        <taxon>Sporocadaceae</taxon>
        <taxon>Seiridium</taxon>
    </lineage>
</organism>
<feature type="domain" description="SAM-dependent MTase RsmB/NOP-type" evidence="12">
    <location>
        <begin position="69"/>
        <end position="390"/>
    </location>
</feature>
<comment type="caution">
    <text evidence="13">The sequence shown here is derived from an EMBL/GenBank/DDBJ whole genome shotgun (WGS) entry which is preliminary data.</text>
</comment>
<keyword evidence="5 11" id="KW-0949">S-adenosyl-L-methionine</keyword>
<dbReference type="PANTHER" id="PTHR22808">
    <property type="entry name" value="NCL1 YEAST -RELATED NOL1/NOP2/FMU SUN DOMAIN-CONTAINING"/>
    <property type="match status" value="1"/>
</dbReference>
<dbReference type="EMBL" id="JARVKF010000113">
    <property type="protein sequence ID" value="KAK9422343.1"/>
    <property type="molecule type" value="Genomic_DNA"/>
</dbReference>
<feature type="active site" description="Nucleophile" evidence="11">
    <location>
        <position position="313"/>
    </location>
</feature>
<evidence type="ECO:0000256" key="9">
    <source>
        <dbReference type="ARBA" id="ARBA00042050"/>
    </source>
</evidence>
<evidence type="ECO:0000256" key="6">
    <source>
        <dbReference type="ARBA" id="ARBA00022884"/>
    </source>
</evidence>
<dbReference type="InterPro" id="IPR049560">
    <property type="entry name" value="MeTrfase_RsmB-F_NOP2_cat"/>
</dbReference>
<evidence type="ECO:0000259" key="12">
    <source>
        <dbReference type="PROSITE" id="PS51686"/>
    </source>
</evidence>
<reference evidence="13 14" key="1">
    <citation type="journal article" date="2024" name="J. Plant Pathol.">
        <title>Sequence and assembly of the genome of Seiridium unicorne, isolate CBS 538.82, causal agent of cypress canker disease.</title>
        <authorList>
            <person name="Scali E."/>
            <person name="Rocca G.D."/>
            <person name="Danti R."/>
            <person name="Garbelotto M."/>
            <person name="Barberini S."/>
            <person name="Baroncelli R."/>
            <person name="Emiliani G."/>
        </authorList>
    </citation>
    <scope>NUCLEOTIDE SEQUENCE [LARGE SCALE GENOMIC DNA]</scope>
    <source>
        <strain evidence="13 14">BM-138-508</strain>
    </source>
</reference>
<name>A0ABR2V612_9PEZI</name>
<evidence type="ECO:0000256" key="3">
    <source>
        <dbReference type="ARBA" id="ARBA00022603"/>
    </source>
</evidence>
<dbReference type="PRINTS" id="PR02008">
    <property type="entry name" value="RCMTFAMILY"/>
</dbReference>
<evidence type="ECO:0000256" key="10">
    <source>
        <dbReference type="ARBA" id="ARBA00049302"/>
    </source>
</evidence>
<proteinExistence type="inferred from homology"/>
<comment type="similarity">
    <text evidence="11">Belongs to the class I-like SAM-binding methyltransferase superfamily. RsmB/NOP family.</text>
</comment>
<feature type="binding site" evidence="11">
    <location>
        <position position="227"/>
    </location>
    <ligand>
        <name>S-adenosyl-L-methionine</name>
        <dbReference type="ChEBI" id="CHEBI:59789"/>
    </ligand>
</feature>
<evidence type="ECO:0000256" key="8">
    <source>
        <dbReference type="ARBA" id="ARBA00023128"/>
    </source>
</evidence>
<keyword evidence="7" id="KW-0809">Transit peptide</keyword>
<dbReference type="Gene3D" id="3.40.50.150">
    <property type="entry name" value="Vaccinia Virus protein VP39"/>
    <property type="match status" value="1"/>
</dbReference>
<dbReference type="Gene3D" id="6.20.240.40">
    <property type="match status" value="1"/>
</dbReference>
<keyword evidence="14" id="KW-1185">Reference proteome</keyword>
<evidence type="ECO:0000256" key="4">
    <source>
        <dbReference type="ARBA" id="ARBA00022679"/>
    </source>
</evidence>
<evidence type="ECO:0000313" key="14">
    <source>
        <dbReference type="Proteomes" id="UP001408356"/>
    </source>
</evidence>
<feature type="binding site" evidence="11">
    <location>
        <begin position="159"/>
        <end position="165"/>
    </location>
    <ligand>
        <name>S-adenosyl-L-methionine</name>
        <dbReference type="ChEBI" id="CHEBI:59789"/>
    </ligand>
</feature>
<dbReference type="InterPro" id="IPR001678">
    <property type="entry name" value="MeTrfase_RsmB-F_NOP2_dom"/>
</dbReference>
<keyword evidence="8" id="KW-0496">Mitochondrion</keyword>
<evidence type="ECO:0000256" key="1">
    <source>
        <dbReference type="ARBA" id="ARBA00004173"/>
    </source>
</evidence>
<keyword evidence="3 11" id="KW-0489">Methyltransferase</keyword>
<protein>
    <recommendedName>
        <fullName evidence="9">NOL1/NOP2/Sun domain family member 4</fullName>
    </recommendedName>
</protein>